<name>A0A8K0F179_ANDGO</name>
<evidence type="ECO:0000313" key="6">
    <source>
        <dbReference type="EMBL" id="KAF0853036.1"/>
    </source>
</evidence>
<dbReference type="InterPro" id="IPR030878">
    <property type="entry name" value="Ribosomal_uL15"/>
</dbReference>
<dbReference type="GO" id="GO:0003735">
    <property type="term" value="F:structural constituent of ribosome"/>
    <property type="evidence" value="ECO:0007669"/>
    <property type="project" value="InterPro"/>
</dbReference>
<dbReference type="GO" id="GO:0006412">
    <property type="term" value="P:translation"/>
    <property type="evidence" value="ECO:0007669"/>
    <property type="project" value="InterPro"/>
</dbReference>
<sequence>MSVVRSTAFSLNRLVPNEGSHAGRMRVGRGMGSGKGKQCGRGGKGQTARVGRSKPRIGFEGGQTPLFKRVGKFGFDNPTRLEYVPVNLGDIKVAISRGRLDDTKPINQYTLAQAGLIAKNTQWPGVKLLADGHEWFDRPIQITIPRASTKAIEVVQKTGGNVQVEYAARQAMRQLMQEGEITGAQGTPVPSMQQYYAGVQASKSA</sequence>
<dbReference type="Pfam" id="PF00828">
    <property type="entry name" value="Ribosomal_L27A"/>
    <property type="match status" value="1"/>
</dbReference>
<reference evidence="6" key="1">
    <citation type="submission" date="2019-09" db="EMBL/GenBank/DDBJ databases">
        <title>The Mitochondrial Proteome of the Jakobid, Andalucia godoyi, a Protist With the Most Gene-Rich and Bacteria-Like Mitochondrial Genome.</title>
        <authorList>
            <person name="Gray M.W."/>
            <person name="Burger G."/>
            <person name="Derelle R."/>
            <person name="Klimes V."/>
            <person name="Leger M."/>
            <person name="Sarrasin M."/>
            <person name="Vlcek C."/>
            <person name="Roger A.J."/>
            <person name="Elias M."/>
            <person name="Lang B.F."/>
        </authorList>
    </citation>
    <scope>NUCLEOTIDE SEQUENCE</scope>
    <source>
        <strain evidence="6">And28</strain>
    </source>
</reference>
<evidence type="ECO:0000256" key="4">
    <source>
        <dbReference type="SAM" id="MobiDB-lite"/>
    </source>
</evidence>
<dbReference type="OrthoDB" id="361383at2759"/>
<feature type="domain" description="Large ribosomal subunit protein uL15/eL18" evidence="5">
    <location>
        <begin position="85"/>
        <end position="162"/>
    </location>
</feature>
<dbReference type="GO" id="GO:0005762">
    <property type="term" value="C:mitochondrial large ribosomal subunit"/>
    <property type="evidence" value="ECO:0007669"/>
    <property type="project" value="TreeGrafter"/>
</dbReference>
<comment type="caution">
    <text evidence="6">The sequence shown here is derived from an EMBL/GenBank/DDBJ whole genome shotgun (WGS) entry which is preliminary data.</text>
</comment>
<dbReference type="EMBL" id="VRVR01000004">
    <property type="protein sequence ID" value="KAF0853036.1"/>
    <property type="molecule type" value="Genomic_DNA"/>
</dbReference>
<feature type="region of interest" description="Disordered" evidence="4">
    <location>
        <begin position="20"/>
        <end position="58"/>
    </location>
</feature>
<protein>
    <submittedName>
        <fullName evidence="6">Mitochondrial ribosomal protein L15 (UL15m)</fullName>
    </submittedName>
</protein>
<proteinExistence type="inferred from homology"/>
<dbReference type="NCBIfam" id="TIGR01071">
    <property type="entry name" value="rplO_bact"/>
    <property type="match status" value="1"/>
</dbReference>
<comment type="similarity">
    <text evidence="1">Belongs to the universal ribosomal protein uL15 family.</text>
</comment>
<dbReference type="InterPro" id="IPR005749">
    <property type="entry name" value="Ribosomal_uL15_bac-type"/>
</dbReference>
<dbReference type="InterPro" id="IPR036227">
    <property type="entry name" value="Ribosomal_uL15/eL18_sf"/>
</dbReference>
<dbReference type="Proteomes" id="UP000799049">
    <property type="component" value="Unassembled WGS sequence"/>
</dbReference>
<dbReference type="SUPFAM" id="SSF52080">
    <property type="entry name" value="Ribosomal proteins L15p and L18e"/>
    <property type="match status" value="1"/>
</dbReference>
<evidence type="ECO:0000256" key="1">
    <source>
        <dbReference type="ARBA" id="ARBA00007320"/>
    </source>
</evidence>
<dbReference type="HAMAP" id="MF_01341">
    <property type="entry name" value="Ribosomal_uL15"/>
    <property type="match status" value="1"/>
</dbReference>
<keyword evidence="7" id="KW-1185">Reference proteome</keyword>
<dbReference type="PANTHER" id="PTHR12934">
    <property type="entry name" value="50S RIBOSOMAL PROTEIN L15"/>
    <property type="match status" value="1"/>
</dbReference>
<dbReference type="InterPro" id="IPR021131">
    <property type="entry name" value="Ribosomal_uL15/eL18"/>
</dbReference>
<dbReference type="PANTHER" id="PTHR12934:SF11">
    <property type="entry name" value="LARGE RIBOSOMAL SUBUNIT PROTEIN UL15M"/>
    <property type="match status" value="1"/>
</dbReference>
<feature type="compositionally biased region" description="Gly residues" evidence="4">
    <location>
        <begin position="29"/>
        <end position="45"/>
    </location>
</feature>
<keyword evidence="3" id="KW-0687">Ribonucleoprotein</keyword>
<organism evidence="6 7">
    <name type="scientific">Andalucia godoyi</name>
    <name type="common">Flagellate</name>
    <dbReference type="NCBI Taxonomy" id="505711"/>
    <lineage>
        <taxon>Eukaryota</taxon>
        <taxon>Discoba</taxon>
        <taxon>Jakobida</taxon>
        <taxon>Andalucina</taxon>
        <taxon>Andaluciidae</taxon>
        <taxon>Andalucia</taxon>
    </lineage>
</organism>
<dbReference type="Gene3D" id="3.100.10.10">
    <property type="match status" value="1"/>
</dbReference>
<evidence type="ECO:0000313" key="7">
    <source>
        <dbReference type="Proteomes" id="UP000799049"/>
    </source>
</evidence>
<gene>
    <name evidence="6" type="ORF">ANDGO_03729</name>
</gene>
<evidence type="ECO:0000256" key="3">
    <source>
        <dbReference type="ARBA" id="ARBA00023274"/>
    </source>
</evidence>
<evidence type="ECO:0000259" key="5">
    <source>
        <dbReference type="Pfam" id="PF00828"/>
    </source>
</evidence>
<dbReference type="AlphaFoldDB" id="A0A8K0F179"/>
<keyword evidence="2 6" id="KW-0689">Ribosomal protein</keyword>
<accession>A0A8K0F179</accession>
<evidence type="ECO:0000256" key="2">
    <source>
        <dbReference type="ARBA" id="ARBA00022980"/>
    </source>
</evidence>